<proteinExistence type="predicted"/>
<dbReference type="EMBL" id="KQ979247">
    <property type="protein sequence ID" value="KYN22117.1"/>
    <property type="molecule type" value="Genomic_DNA"/>
</dbReference>
<sequence>MRMVEGVKTENQVWEMVNMERKKWTGVNKEIEMIEWEKYFMELLGGEVGRGEGKRDGEREIGREKMEKVMEKLKNGKANRGDGIPNEVWRYEGERN</sequence>
<evidence type="ECO:0000313" key="2">
    <source>
        <dbReference type="Proteomes" id="UP000078492"/>
    </source>
</evidence>
<gene>
    <name evidence="1" type="ORF">ALC57_05491</name>
</gene>
<accession>A0A151JAP5</accession>
<organism evidence="1 2">
    <name type="scientific">Trachymyrmex cornetzi</name>
    <dbReference type="NCBI Taxonomy" id="471704"/>
    <lineage>
        <taxon>Eukaryota</taxon>
        <taxon>Metazoa</taxon>
        <taxon>Ecdysozoa</taxon>
        <taxon>Arthropoda</taxon>
        <taxon>Hexapoda</taxon>
        <taxon>Insecta</taxon>
        <taxon>Pterygota</taxon>
        <taxon>Neoptera</taxon>
        <taxon>Endopterygota</taxon>
        <taxon>Hymenoptera</taxon>
        <taxon>Apocrita</taxon>
        <taxon>Aculeata</taxon>
        <taxon>Formicoidea</taxon>
        <taxon>Formicidae</taxon>
        <taxon>Myrmicinae</taxon>
        <taxon>Trachymyrmex</taxon>
    </lineage>
</organism>
<dbReference type="AlphaFoldDB" id="A0A151JAP5"/>
<reference evidence="1 2" key="1">
    <citation type="submission" date="2015-09" db="EMBL/GenBank/DDBJ databases">
        <title>Trachymyrmex cornetzi WGS genome.</title>
        <authorList>
            <person name="Nygaard S."/>
            <person name="Hu H."/>
            <person name="Boomsma J."/>
            <person name="Zhang G."/>
        </authorList>
    </citation>
    <scope>NUCLEOTIDE SEQUENCE [LARGE SCALE GENOMIC DNA]</scope>
    <source>
        <strain evidence="1">Tcor2-1</strain>
        <tissue evidence="1">Whole body</tissue>
    </source>
</reference>
<name>A0A151JAP5_9HYME</name>
<dbReference type="Proteomes" id="UP000078492">
    <property type="component" value="Unassembled WGS sequence"/>
</dbReference>
<keyword evidence="2" id="KW-1185">Reference proteome</keyword>
<protein>
    <submittedName>
        <fullName evidence="1">Uncharacterized protein</fullName>
    </submittedName>
</protein>
<evidence type="ECO:0000313" key="1">
    <source>
        <dbReference type="EMBL" id="KYN22117.1"/>
    </source>
</evidence>